<keyword evidence="3" id="KW-0695">RNA-directed DNA polymerase</keyword>
<dbReference type="PANTHER" id="PTHR34047:SF10">
    <property type="entry name" value="GROUP II INTRON-ASSOCIATED OPEN READING FRAME"/>
    <property type="match status" value="1"/>
</dbReference>
<evidence type="ECO:0000256" key="1">
    <source>
        <dbReference type="ARBA" id="ARBA00034120"/>
    </source>
</evidence>
<sequence length="183" mass="21072">MKPNIKDCAPKANYSNWNAIDWLKVERSVKSLQRRIAKAIREGKHGKAKSLQWILTHSFHAKLWAVKRVTENKGKRTSGVDKIRWKNPTQKLSAAKSLVRKGYKALPLRRLYILKKNGKKRPLGIPTMKDRAFQALHLLALEPISETLADKGSYGFRLFRSCHDALERCFIHLSRTDSATWIL</sequence>
<evidence type="ECO:0000313" key="3">
    <source>
        <dbReference type="EMBL" id="RCW19578.1"/>
    </source>
</evidence>
<comment type="caution">
    <text evidence="3">The sequence shown here is derived from an EMBL/GenBank/DDBJ whole genome shotgun (WGS) entry which is preliminary data.</text>
</comment>
<dbReference type="InterPro" id="IPR025960">
    <property type="entry name" value="RVT_N"/>
</dbReference>
<protein>
    <submittedName>
        <fullName evidence="3">Reverse transcriptase (RNA-dependent DNA polymerase)</fullName>
    </submittedName>
</protein>
<feature type="domain" description="Reverse transcriptase N-terminal" evidence="2">
    <location>
        <begin position="17"/>
        <end position="98"/>
    </location>
</feature>
<dbReference type="GO" id="GO:0003964">
    <property type="term" value="F:RNA-directed DNA polymerase activity"/>
    <property type="evidence" value="ECO:0007669"/>
    <property type="project" value="UniProtKB-KW"/>
</dbReference>
<proteinExistence type="inferred from homology"/>
<keyword evidence="4" id="KW-1185">Reference proteome</keyword>
<dbReference type="Pfam" id="PF13655">
    <property type="entry name" value="RVT_N"/>
    <property type="match status" value="1"/>
</dbReference>
<evidence type="ECO:0000259" key="2">
    <source>
        <dbReference type="Pfam" id="PF13655"/>
    </source>
</evidence>
<dbReference type="InterPro" id="IPR043502">
    <property type="entry name" value="DNA/RNA_pol_sf"/>
</dbReference>
<accession>A0A368UIN4</accession>
<dbReference type="AlphaFoldDB" id="A0A368UIN4"/>
<evidence type="ECO:0000313" key="4">
    <source>
        <dbReference type="Proteomes" id="UP000252733"/>
    </source>
</evidence>
<dbReference type="Proteomes" id="UP000252733">
    <property type="component" value="Unassembled WGS sequence"/>
</dbReference>
<comment type="similarity">
    <text evidence="1">Belongs to the bacterial reverse transcriptase family.</text>
</comment>
<dbReference type="InterPro" id="IPR051083">
    <property type="entry name" value="GrpII_Intron_Splice-Mob/Def"/>
</dbReference>
<dbReference type="RefSeq" id="WP_258861690.1">
    <property type="nucleotide sequence ID" value="NZ_QPIZ01000088.1"/>
</dbReference>
<keyword evidence="3" id="KW-0548">Nucleotidyltransferase</keyword>
<keyword evidence="3" id="KW-0808">Transferase</keyword>
<reference evidence="3 4" key="1">
    <citation type="submission" date="2018-07" db="EMBL/GenBank/DDBJ databases">
        <title>Freshwater and sediment microbial communities from various areas in North America, analyzing microbe dynamics in response to fracking.</title>
        <authorList>
            <person name="Lamendella R."/>
        </authorList>
    </citation>
    <scope>NUCLEOTIDE SEQUENCE [LARGE SCALE GENOMIC DNA]</scope>
    <source>
        <strain evidence="3 4">160A</strain>
    </source>
</reference>
<organism evidence="3 4">
    <name type="scientific">Marinilabilia salmonicolor</name>
    <dbReference type="NCBI Taxonomy" id="989"/>
    <lineage>
        <taxon>Bacteria</taxon>
        <taxon>Pseudomonadati</taxon>
        <taxon>Bacteroidota</taxon>
        <taxon>Bacteroidia</taxon>
        <taxon>Marinilabiliales</taxon>
        <taxon>Marinilabiliaceae</taxon>
        <taxon>Marinilabilia</taxon>
    </lineage>
</organism>
<gene>
    <name evidence="3" type="ORF">DFO77_1883</name>
</gene>
<name>A0A368UIN4_9BACT</name>
<feature type="non-terminal residue" evidence="3">
    <location>
        <position position="183"/>
    </location>
</feature>
<dbReference type="PANTHER" id="PTHR34047">
    <property type="entry name" value="NUCLEAR INTRON MATURASE 1, MITOCHONDRIAL-RELATED"/>
    <property type="match status" value="1"/>
</dbReference>
<dbReference type="SUPFAM" id="SSF56672">
    <property type="entry name" value="DNA/RNA polymerases"/>
    <property type="match status" value="1"/>
</dbReference>
<dbReference type="EMBL" id="QPIZ01000088">
    <property type="protein sequence ID" value="RCW19578.1"/>
    <property type="molecule type" value="Genomic_DNA"/>
</dbReference>